<keyword evidence="6" id="KW-1185">Reference proteome</keyword>
<dbReference type="InterPro" id="IPR016193">
    <property type="entry name" value="Cytidine_deaminase-like"/>
</dbReference>
<dbReference type="Proteomes" id="UP001589788">
    <property type="component" value="Unassembled WGS sequence"/>
</dbReference>
<reference evidence="5 6" key="1">
    <citation type="submission" date="2024-09" db="EMBL/GenBank/DDBJ databases">
        <authorList>
            <person name="Sun Q."/>
            <person name="Mori K."/>
        </authorList>
    </citation>
    <scope>NUCLEOTIDE SEQUENCE [LARGE SCALE GENOMIC DNA]</scope>
    <source>
        <strain evidence="5 6">JCM 15389</strain>
    </source>
</reference>
<dbReference type="RefSeq" id="WP_377788503.1">
    <property type="nucleotide sequence ID" value="NZ_JBHLYQ010000027.1"/>
</dbReference>
<dbReference type="InterPro" id="IPR003786">
    <property type="entry name" value="FdhD"/>
</dbReference>
<evidence type="ECO:0000256" key="2">
    <source>
        <dbReference type="ARBA" id="ARBA00023150"/>
    </source>
</evidence>
<dbReference type="Gene3D" id="3.10.20.10">
    <property type="match status" value="1"/>
</dbReference>
<dbReference type="EMBL" id="JBHLYQ010000027">
    <property type="protein sequence ID" value="MFC0081338.1"/>
    <property type="molecule type" value="Genomic_DNA"/>
</dbReference>
<organism evidence="5 6">
    <name type="scientific">Aciditerrimonas ferrireducens</name>
    <dbReference type="NCBI Taxonomy" id="667306"/>
    <lineage>
        <taxon>Bacteria</taxon>
        <taxon>Bacillati</taxon>
        <taxon>Actinomycetota</taxon>
        <taxon>Acidimicrobiia</taxon>
        <taxon>Acidimicrobiales</taxon>
        <taxon>Acidimicrobiaceae</taxon>
        <taxon>Aciditerrimonas</taxon>
    </lineage>
</organism>
<accession>A0ABV6C0X0</accession>
<name>A0ABV6C0X0_9ACTN</name>
<evidence type="ECO:0000256" key="3">
    <source>
        <dbReference type="HAMAP-Rule" id="MF_00187"/>
    </source>
</evidence>
<keyword evidence="1 3" id="KW-0963">Cytoplasm</keyword>
<feature type="region of interest" description="Disordered" evidence="4">
    <location>
        <begin position="1"/>
        <end position="23"/>
    </location>
</feature>
<evidence type="ECO:0000313" key="6">
    <source>
        <dbReference type="Proteomes" id="UP001589788"/>
    </source>
</evidence>
<feature type="binding site" evidence="3">
    <location>
        <begin position="271"/>
        <end position="276"/>
    </location>
    <ligand>
        <name>Mo-bis(molybdopterin guanine dinucleotide)</name>
        <dbReference type="ChEBI" id="CHEBI:60539"/>
    </ligand>
</feature>
<comment type="similarity">
    <text evidence="3">Belongs to the FdhD family.</text>
</comment>
<sequence>MAERRADPGASAVVGGRPPKGRSVLVERLGPEGRGRGPDQLAVEAPLRVVLRAPDGTDQLGVTMRTPGHDVELVAGLLVAEGLVHERWELRRIGYACGQAGETAVVDLLCPVWGRLRPRSLAVSSACGVCGTQGDPVADLLADAPALLPAGTGVVGADWLLGLPDALGAHQQAFAATGAVHAAGLAPLGGELVAVREDVGRHNAVDKVVGWAFLEDQLPLGGHALVVSGRVSFEIVQKAWRAGVAVVVAVSGATTAAIDLAARAGMTVAGFVRQGRATLYCGAERVRVTASARSPLSSVSGSMPSAAAKRSTV</sequence>
<gene>
    <name evidence="3" type="primary">fdhD</name>
    <name evidence="5" type="ORF">ACFFRE_04100</name>
</gene>
<comment type="subcellular location">
    <subcellularLocation>
        <location evidence="3">Cytoplasm</location>
    </subcellularLocation>
</comment>
<dbReference type="Gene3D" id="3.40.140.10">
    <property type="entry name" value="Cytidine Deaminase, domain 2"/>
    <property type="match status" value="1"/>
</dbReference>
<evidence type="ECO:0000313" key="5">
    <source>
        <dbReference type="EMBL" id="MFC0081338.1"/>
    </source>
</evidence>
<proteinExistence type="inferred from homology"/>
<dbReference type="PANTHER" id="PTHR30592:SF1">
    <property type="entry name" value="SULFUR CARRIER PROTEIN FDHD"/>
    <property type="match status" value="1"/>
</dbReference>
<dbReference type="Pfam" id="PF02634">
    <property type="entry name" value="FdhD-NarQ"/>
    <property type="match status" value="1"/>
</dbReference>
<dbReference type="PANTHER" id="PTHR30592">
    <property type="entry name" value="FORMATE DEHYDROGENASE"/>
    <property type="match status" value="1"/>
</dbReference>
<dbReference type="SUPFAM" id="SSF53927">
    <property type="entry name" value="Cytidine deaminase-like"/>
    <property type="match status" value="1"/>
</dbReference>
<comment type="caution">
    <text evidence="5">The sequence shown here is derived from an EMBL/GenBank/DDBJ whole genome shotgun (WGS) entry which is preliminary data.</text>
</comment>
<dbReference type="PIRSF" id="PIRSF015626">
    <property type="entry name" value="FdhD"/>
    <property type="match status" value="1"/>
</dbReference>
<protein>
    <recommendedName>
        <fullName evidence="3">Sulfur carrier protein FdhD</fullName>
    </recommendedName>
</protein>
<comment type="function">
    <text evidence="3">Required for formate dehydrogenase (FDH) activity. Acts as a sulfur carrier protein that transfers sulfur from IscS to the molybdenum cofactor prior to its insertion into FDH.</text>
</comment>
<evidence type="ECO:0000256" key="1">
    <source>
        <dbReference type="ARBA" id="ARBA00022490"/>
    </source>
</evidence>
<keyword evidence="2 3" id="KW-0501">Molybdenum cofactor biosynthesis</keyword>
<dbReference type="HAMAP" id="MF_00187">
    <property type="entry name" value="FdhD"/>
    <property type="match status" value="1"/>
</dbReference>
<feature type="active site" description="Cysteine persulfide intermediate" evidence="3">
    <location>
        <position position="127"/>
    </location>
</feature>
<evidence type="ECO:0000256" key="4">
    <source>
        <dbReference type="SAM" id="MobiDB-lite"/>
    </source>
</evidence>